<organism evidence="5 6">
    <name type="scientific">Cocos nucifera</name>
    <name type="common">Coconut palm</name>
    <dbReference type="NCBI Taxonomy" id="13894"/>
    <lineage>
        <taxon>Eukaryota</taxon>
        <taxon>Viridiplantae</taxon>
        <taxon>Streptophyta</taxon>
        <taxon>Embryophyta</taxon>
        <taxon>Tracheophyta</taxon>
        <taxon>Spermatophyta</taxon>
        <taxon>Magnoliopsida</taxon>
        <taxon>Liliopsida</taxon>
        <taxon>Arecaceae</taxon>
        <taxon>Arecoideae</taxon>
        <taxon>Cocoseae</taxon>
        <taxon>Attaleinae</taxon>
        <taxon>Cocos</taxon>
    </lineage>
</organism>
<dbReference type="PANTHER" id="PTHR13091">
    <property type="entry name" value="AMPLIFIED IN BREAST CANCER 2-RELATED"/>
    <property type="match status" value="1"/>
</dbReference>
<proteinExistence type="inferred from homology"/>
<feature type="region of interest" description="Disordered" evidence="4">
    <location>
        <begin position="286"/>
        <end position="312"/>
    </location>
</feature>
<comment type="similarity">
    <text evidence="1">Belongs to the SMG8 family.</text>
</comment>
<dbReference type="EMBL" id="CM017879">
    <property type="protein sequence ID" value="KAG1359615.1"/>
    <property type="molecule type" value="Genomic_DNA"/>
</dbReference>
<comment type="caution">
    <text evidence="5">The sequence shown here is derived from an EMBL/GenBank/DDBJ whole genome shotgun (WGS) entry which is preliminary data.</text>
</comment>
<feature type="compositionally biased region" description="Polar residues" evidence="4">
    <location>
        <begin position="286"/>
        <end position="303"/>
    </location>
</feature>
<feature type="region of interest" description="Disordered" evidence="4">
    <location>
        <begin position="885"/>
        <end position="916"/>
    </location>
</feature>
<feature type="compositionally biased region" description="Polar residues" evidence="4">
    <location>
        <begin position="906"/>
        <end position="916"/>
    </location>
</feature>
<evidence type="ECO:0000313" key="5">
    <source>
        <dbReference type="EMBL" id="KAG1359615.1"/>
    </source>
</evidence>
<accession>A0A8K0IJ24</accession>
<dbReference type="InterPro" id="IPR019354">
    <property type="entry name" value="SMG8-like"/>
</dbReference>
<dbReference type="PANTHER" id="PTHR13091:SF0">
    <property type="entry name" value="NONSENSE-MEDIATED MRNA DECAY FACTOR SMG8"/>
    <property type="match status" value="1"/>
</dbReference>
<keyword evidence="2" id="KW-0866">Nonsense-mediated mRNA decay</keyword>
<feature type="compositionally biased region" description="Low complexity" evidence="4">
    <location>
        <begin position="1"/>
        <end position="15"/>
    </location>
</feature>
<dbReference type="Proteomes" id="UP000797356">
    <property type="component" value="Chromosome 8"/>
</dbReference>
<evidence type="ECO:0000256" key="3">
    <source>
        <dbReference type="ARBA" id="ARBA00029509"/>
    </source>
</evidence>
<evidence type="ECO:0000313" key="6">
    <source>
        <dbReference type="Proteomes" id="UP000797356"/>
    </source>
</evidence>
<feature type="compositionally biased region" description="Basic and acidic residues" evidence="4">
    <location>
        <begin position="894"/>
        <end position="905"/>
    </location>
</feature>
<feature type="compositionally biased region" description="Low complexity" evidence="4">
    <location>
        <begin position="235"/>
        <end position="249"/>
    </location>
</feature>
<dbReference type="GO" id="GO:0000184">
    <property type="term" value="P:nuclear-transcribed mRNA catabolic process, nonsense-mediated decay"/>
    <property type="evidence" value="ECO:0007669"/>
    <property type="project" value="UniProtKB-KW"/>
</dbReference>
<evidence type="ECO:0000256" key="2">
    <source>
        <dbReference type="ARBA" id="ARBA00023161"/>
    </source>
</evidence>
<dbReference type="AlphaFoldDB" id="A0A8K0IJ24"/>
<dbReference type="OrthoDB" id="63589at2759"/>
<protein>
    <recommendedName>
        <fullName evidence="3">Nonsense-mediated mRNA decay factor SMG8</fullName>
    </recommendedName>
</protein>
<keyword evidence="6" id="KW-1185">Reference proteome</keyword>
<feature type="region of interest" description="Disordered" evidence="4">
    <location>
        <begin position="218"/>
        <end position="251"/>
    </location>
</feature>
<feature type="compositionally biased region" description="Low complexity" evidence="4">
    <location>
        <begin position="23"/>
        <end position="34"/>
    </location>
</feature>
<feature type="compositionally biased region" description="Polar residues" evidence="4">
    <location>
        <begin position="218"/>
        <end position="234"/>
    </location>
</feature>
<sequence length="1234" mass="134166">MEQPNRSPSSVRVLVRPPPPAASTPAASAPTSNPSVPPPQNPSSSSATASAAAAPLEGVVVVGFLGSRAATDVSHLINRILDASVFGSGGLDKDLFLSRCDGVGQEEEWFRRRRISYYHDAEKGMVFLQFSSSLSPLSLLASSQTDGRGGGSALVLEQSEAEDLRGMLFMFSVCHVIIFIHEGLQLDTQIFKKFRTLQAAKHALAPFLRSQIAPTLTKSPSSVSLPMAQRASSVSPPGRRGGTSNRRGSAISLMSGTGSHPLLLPGQCTPVILFVFNDEILDGPNPANNVEDSADASSLNQPANVGGLPRPSLNLKGTGSVVMLARPASKIEGSYRKKLQSSLEAQIRFLIKKCRTLVGTESSHLGSRGAGHVSSFPLFSLDASRVVALLDRSENQRGESLDFVTGLLEEALNSKTVLDMFSLKNHCQPLNNEDIQLIKDFIFRQSDTLRGRGGLPSNASSGAAAGVGMVAAAAAAAAASAAAGKPVRVPELPSLENWLSLSNVILDSLLSANDGSLNEIGNMKKIPHQRSANEIRDEQISAPRTTAIGAAISCLESSKGLNMKFSISWCQRALPAAKEVYLKELPACYPTTLHKTQLERALQAFHSMVKGPAVQLFSKKLEDQCTSIWESGRQLCDAVSLTGKPCMHQRHDVKKQHSSGYVFLHACACGRSRCLRDDPFDFDSANITFNCFANCENLLPSLILPRGGNAGSLPLSSWRLMRLGGARYYKPSKGLLQTGFCSTEKYLFKWTILLERDKETSSFPVGVTGRSSVVSTTPDLKHASTVDEEVKKSGTAEFLREVKHGGSENQKKQLEMLHSDDSRISFGKGLPSFNMKKPFSEVVAGTIATDSTFPSLQQSKQPKTNAEKSVRLVISADKTDDQIHVADGRQGPQRGDHISVQESTHRQGPNHDNASNPFLQIGSNIVPVNLGSEKIKSNNSLKQVIVYVGFEHECSYGHRFLLSPEHLKELDPAYSFSEKLHSTDDSDGNLENKNGVHDKILHKSSGTMSIAVNNRKKSNRSTGLAVKYSQQNARLTLSSRSDLEKLPSGHGLSIHADSMGKLEGNPPHLRLDDGGSAFTLLNRKLPVYMNCPHCKNSTRQDHQKIKFASTVSQLQRFFLVTPPFPTVLATYPVIQFEDSCLPQSISDREQQSWFTPGCRVILPPESFLTLRLPLVYGVQMDDGNLCPLNHLEHQPELTAWLVEGTALQVVSMEHEYDKEIPMHPMFGFGTKFLL</sequence>
<name>A0A8K0IJ24_COCNU</name>
<feature type="region of interest" description="Disordered" evidence="4">
    <location>
        <begin position="1"/>
        <end position="49"/>
    </location>
</feature>
<evidence type="ECO:0000256" key="1">
    <source>
        <dbReference type="ARBA" id="ARBA00006443"/>
    </source>
</evidence>
<dbReference type="Pfam" id="PF10220">
    <property type="entry name" value="Smg8_Smg9"/>
    <property type="match status" value="3"/>
</dbReference>
<reference evidence="5" key="1">
    <citation type="journal article" date="2017" name="Gigascience">
        <title>The genome draft of coconut (Cocos nucifera).</title>
        <authorList>
            <person name="Xiao Y."/>
            <person name="Xu P."/>
            <person name="Fan H."/>
            <person name="Baudouin L."/>
            <person name="Xia W."/>
            <person name="Bocs S."/>
            <person name="Xu J."/>
            <person name="Li Q."/>
            <person name="Guo A."/>
            <person name="Zhou L."/>
            <person name="Li J."/>
            <person name="Wu Y."/>
            <person name="Ma Z."/>
            <person name="Armero A."/>
            <person name="Issali A.E."/>
            <person name="Liu N."/>
            <person name="Peng M."/>
            <person name="Yang Y."/>
        </authorList>
    </citation>
    <scope>NUCLEOTIDE SEQUENCE</scope>
    <source>
        <tissue evidence="5">Spear leaf of Hainan Tall coconut</tissue>
    </source>
</reference>
<evidence type="ECO:0000256" key="4">
    <source>
        <dbReference type="SAM" id="MobiDB-lite"/>
    </source>
</evidence>
<reference evidence="5" key="2">
    <citation type="submission" date="2019-07" db="EMBL/GenBank/DDBJ databases">
        <authorList>
            <person name="Yang Y."/>
            <person name="Bocs S."/>
            <person name="Baudouin L."/>
        </authorList>
    </citation>
    <scope>NUCLEOTIDE SEQUENCE</scope>
    <source>
        <tissue evidence="5">Spear leaf of Hainan Tall coconut</tissue>
    </source>
</reference>
<gene>
    <name evidence="5" type="ORF">COCNU_08G010610</name>
</gene>